<accession>A0A3E2V1X8</accession>
<organism evidence="1 2">
    <name type="scientific">Clostridium innocuum</name>
    <dbReference type="NCBI Taxonomy" id="1522"/>
    <lineage>
        <taxon>Bacteria</taxon>
        <taxon>Bacillati</taxon>
        <taxon>Bacillota</taxon>
        <taxon>Clostridia</taxon>
        <taxon>Eubacteriales</taxon>
        <taxon>Clostridiaceae</taxon>
        <taxon>Clostridium</taxon>
    </lineage>
</organism>
<name>A0A3E2V1X8_CLOIN</name>
<proteinExistence type="predicted"/>
<protein>
    <submittedName>
        <fullName evidence="1">Uncharacterized protein</fullName>
    </submittedName>
</protein>
<comment type="caution">
    <text evidence="1">The sequence shown here is derived from an EMBL/GenBank/DDBJ whole genome shotgun (WGS) entry which is preliminary data.</text>
</comment>
<dbReference type="AlphaFoldDB" id="A0A3E2V1X8"/>
<dbReference type="Proteomes" id="UP000260025">
    <property type="component" value="Unassembled WGS sequence"/>
</dbReference>
<evidence type="ECO:0000313" key="1">
    <source>
        <dbReference type="EMBL" id="RGC04460.1"/>
    </source>
</evidence>
<reference evidence="1 2" key="1">
    <citation type="submission" date="2018-08" db="EMBL/GenBank/DDBJ databases">
        <title>A genome reference for cultivated species of the human gut microbiota.</title>
        <authorList>
            <person name="Zou Y."/>
            <person name="Xue W."/>
            <person name="Luo G."/>
        </authorList>
    </citation>
    <scope>NUCLEOTIDE SEQUENCE [LARGE SCALE GENOMIC DNA]</scope>
    <source>
        <strain evidence="1 2">OF01-2LB</strain>
    </source>
</reference>
<sequence length="169" mass="18537">MSEKTQLDQMKVTVPIRLHFAVLNKNTAADSLDKDHLQFKTPHTGKYAISVDKTSSVDVKVKSVKVEKPQNGKWTLKDPTTVAAEETDPRMVSISLMNQEMVQDTEVAITDFKVTKNTSKTIPFSGTASKASIPANTDDKKVTGIYEKAFNVTYTLEMVQPAADTPSGS</sequence>
<gene>
    <name evidence="1" type="ORF">DXA38_23070</name>
</gene>
<evidence type="ECO:0000313" key="2">
    <source>
        <dbReference type="Proteomes" id="UP000260025"/>
    </source>
</evidence>
<dbReference type="EMBL" id="QVEV01000147">
    <property type="protein sequence ID" value="RGC04460.1"/>
    <property type="molecule type" value="Genomic_DNA"/>
</dbReference>